<keyword evidence="5 11" id="KW-0813">Transport</keyword>
<evidence type="ECO:0000256" key="9">
    <source>
        <dbReference type="ARBA" id="ARBA00022989"/>
    </source>
</evidence>
<keyword evidence="8" id="KW-0029">Amino-acid transport</keyword>
<evidence type="ECO:0000256" key="6">
    <source>
        <dbReference type="ARBA" id="ARBA00022475"/>
    </source>
</evidence>
<evidence type="ECO:0000256" key="2">
    <source>
        <dbReference type="ARBA" id="ARBA00004429"/>
    </source>
</evidence>
<evidence type="ECO:0000313" key="14">
    <source>
        <dbReference type="Proteomes" id="UP000036406"/>
    </source>
</evidence>
<evidence type="ECO:0000256" key="1">
    <source>
        <dbReference type="ARBA" id="ARBA00003159"/>
    </source>
</evidence>
<sequence length="223" mass="24643">MESQFQFDWQAAIDSIPFLAKGIPYTLMISFGGLVIGFLLGILFGLLSINKHWYFRWPATTYIEIFRGTPILVQVLFIFYGLPDLIGGPIDPLVAGIAAIALNSGAYISEVVRGGVQSIDRGQTEAGLSLGLSRTQSFWSIVWPQAFRRMIPPLGNQAIVSIKDTSLFSVIGVGELVRQGQVYIANTFTAFEVYFVVALMYLAITLSLSMVLRYMEKRGRASV</sequence>
<dbReference type="InterPro" id="IPR043429">
    <property type="entry name" value="ArtM/GltK/GlnP/TcyL/YhdX-like"/>
</dbReference>
<dbReference type="PROSITE" id="PS50928">
    <property type="entry name" value="ABC_TM1"/>
    <property type="match status" value="1"/>
</dbReference>
<dbReference type="InterPro" id="IPR010065">
    <property type="entry name" value="AA_ABC_transptr_permease_3TM"/>
</dbReference>
<evidence type="ECO:0000256" key="7">
    <source>
        <dbReference type="ARBA" id="ARBA00022692"/>
    </source>
</evidence>
<keyword evidence="7 11" id="KW-0812">Transmembrane</keyword>
<dbReference type="GO" id="GO:0022857">
    <property type="term" value="F:transmembrane transporter activity"/>
    <property type="evidence" value="ECO:0007669"/>
    <property type="project" value="InterPro"/>
</dbReference>
<evidence type="ECO:0000256" key="4">
    <source>
        <dbReference type="ARBA" id="ARBA00016506"/>
    </source>
</evidence>
<keyword evidence="10 11" id="KW-0472">Membrane</keyword>
<dbReference type="FunFam" id="1.10.3720.10:FF:000033">
    <property type="entry name" value="Polar amino acid ABC transporter permease"/>
    <property type="match status" value="1"/>
</dbReference>
<dbReference type="NCBIfam" id="TIGR01726">
    <property type="entry name" value="HEQRo_perm_3TM"/>
    <property type="match status" value="1"/>
</dbReference>
<comment type="function">
    <text evidence="1">Part of the binding-protein-dependent transport system for glutamine; probably responsible for the translocation of the substrate across the membrane.</text>
</comment>
<evidence type="ECO:0000256" key="5">
    <source>
        <dbReference type="ARBA" id="ARBA00022448"/>
    </source>
</evidence>
<dbReference type="AlphaFoldDB" id="A0A0H4I384"/>
<comment type="subcellular location">
    <subcellularLocation>
        <location evidence="2">Cell inner membrane</location>
        <topology evidence="2">Multi-pass membrane protein</topology>
    </subcellularLocation>
    <subcellularLocation>
        <location evidence="11">Cell membrane</location>
        <topology evidence="11">Multi-pass membrane protein</topology>
    </subcellularLocation>
</comment>
<gene>
    <name evidence="13" type="ORF">ABA45_14715</name>
</gene>
<dbReference type="Pfam" id="PF00528">
    <property type="entry name" value="BPD_transp_1"/>
    <property type="match status" value="1"/>
</dbReference>
<dbReference type="GO" id="GO:0043190">
    <property type="term" value="C:ATP-binding cassette (ABC) transporter complex"/>
    <property type="evidence" value="ECO:0007669"/>
    <property type="project" value="InterPro"/>
</dbReference>
<dbReference type="SUPFAM" id="SSF161098">
    <property type="entry name" value="MetI-like"/>
    <property type="match status" value="1"/>
</dbReference>
<dbReference type="CDD" id="cd06261">
    <property type="entry name" value="TM_PBP2"/>
    <property type="match status" value="1"/>
</dbReference>
<feature type="transmembrane region" description="Helical" evidence="11">
    <location>
        <begin position="25"/>
        <end position="49"/>
    </location>
</feature>
<dbReference type="STRING" id="330734.ABA45_14715"/>
<dbReference type="GO" id="GO:0006865">
    <property type="term" value="P:amino acid transport"/>
    <property type="evidence" value="ECO:0007669"/>
    <property type="project" value="UniProtKB-KW"/>
</dbReference>
<reference evidence="13 14" key="1">
    <citation type="submission" date="2015-05" db="EMBL/GenBank/DDBJ databases">
        <title>Complete genome of Marinobacter psychrophilus strain 20041T isolated from sea-ice of the Canadian Basin.</title>
        <authorList>
            <person name="Song L."/>
            <person name="Ren L."/>
            <person name="Yu Y."/>
            <person name="Wang X."/>
        </authorList>
    </citation>
    <scope>NUCLEOTIDE SEQUENCE [LARGE SCALE GENOMIC DNA]</scope>
    <source>
        <strain evidence="13 14">20041</strain>
    </source>
</reference>
<keyword evidence="6" id="KW-1003">Cell membrane</keyword>
<feature type="domain" description="ABC transmembrane type-1" evidence="12">
    <location>
        <begin position="23"/>
        <end position="212"/>
    </location>
</feature>
<dbReference type="Gene3D" id="1.10.3720.10">
    <property type="entry name" value="MetI-like"/>
    <property type="match status" value="1"/>
</dbReference>
<keyword evidence="9 11" id="KW-1133">Transmembrane helix</keyword>
<dbReference type="EMBL" id="CP011494">
    <property type="protein sequence ID" value="AKO53511.1"/>
    <property type="molecule type" value="Genomic_DNA"/>
</dbReference>
<dbReference type="PANTHER" id="PTHR30614">
    <property type="entry name" value="MEMBRANE COMPONENT OF AMINO ACID ABC TRANSPORTER"/>
    <property type="match status" value="1"/>
</dbReference>
<evidence type="ECO:0000256" key="11">
    <source>
        <dbReference type="RuleBase" id="RU363032"/>
    </source>
</evidence>
<dbReference type="RefSeq" id="WP_048387323.1">
    <property type="nucleotide sequence ID" value="NZ_CP011494.1"/>
</dbReference>
<dbReference type="KEGG" id="mpq:ABA45_14715"/>
<name>A0A0H4I384_9GAMM</name>
<comment type="similarity">
    <text evidence="3">Belongs to the binding-protein-dependent transport system permease family. HisMQ subfamily.</text>
</comment>
<evidence type="ECO:0000256" key="10">
    <source>
        <dbReference type="ARBA" id="ARBA00023136"/>
    </source>
</evidence>
<evidence type="ECO:0000256" key="3">
    <source>
        <dbReference type="ARBA" id="ARBA00010072"/>
    </source>
</evidence>
<keyword evidence="14" id="KW-1185">Reference proteome</keyword>
<dbReference type="PATRIC" id="fig|330734.3.peg.3100"/>
<dbReference type="Proteomes" id="UP000036406">
    <property type="component" value="Chromosome"/>
</dbReference>
<organism evidence="13 14">
    <name type="scientific">Marinobacter psychrophilus</name>
    <dbReference type="NCBI Taxonomy" id="330734"/>
    <lineage>
        <taxon>Bacteria</taxon>
        <taxon>Pseudomonadati</taxon>
        <taxon>Pseudomonadota</taxon>
        <taxon>Gammaproteobacteria</taxon>
        <taxon>Pseudomonadales</taxon>
        <taxon>Marinobacteraceae</taxon>
        <taxon>Marinobacter</taxon>
    </lineage>
</organism>
<evidence type="ECO:0000256" key="8">
    <source>
        <dbReference type="ARBA" id="ARBA00022970"/>
    </source>
</evidence>
<protein>
    <recommendedName>
        <fullName evidence="4">Putative glutamine transport system permease protein GlnP</fullName>
    </recommendedName>
</protein>
<feature type="transmembrane region" description="Helical" evidence="11">
    <location>
        <begin position="193"/>
        <end position="212"/>
    </location>
</feature>
<evidence type="ECO:0000313" key="13">
    <source>
        <dbReference type="EMBL" id="AKO53511.1"/>
    </source>
</evidence>
<proteinExistence type="inferred from homology"/>
<evidence type="ECO:0000259" key="12">
    <source>
        <dbReference type="PROSITE" id="PS50928"/>
    </source>
</evidence>
<feature type="transmembrane region" description="Helical" evidence="11">
    <location>
        <begin position="61"/>
        <end position="82"/>
    </location>
</feature>
<dbReference type="InterPro" id="IPR035906">
    <property type="entry name" value="MetI-like_sf"/>
</dbReference>
<accession>A0A0H4I384</accession>
<dbReference type="InterPro" id="IPR000515">
    <property type="entry name" value="MetI-like"/>
</dbReference>
<dbReference type="PANTHER" id="PTHR30614:SF20">
    <property type="entry name" value="GLUTAMINE TRANSPORT SYSTEM PERMEASE PROTEIN GLNP"/>
    <property type="match status" value="1"/>
</dbReference>